<dbReference type="Gene3D" id="1.10.530.10">
    <property type="match status" value="1"/>
</dbReference>
<organism evidence="3 4">
    <name type="scientific">OM182 bacterium</name>
    <dbReference type="NCBI Taxonomy" id="2510334"/>
    <lineage>
        <taxon>Bacteria</taxon>
        <taxon>Pseudomonadati</taxon>
        <taxon>Pseudomonadota</taxon>
        <taxon>Gammaproteobacteria</taxon>
        <taxon>OMG group</taxon>
        <taxon>OM182 clade</taxon>
    </lineage>
</organism>
<evidence type="ECO:0000313" key="4">
    <source>
        <dbReference type="Proteomes" id="UP000316199"/>
    </source>
</evidence>
<dbReference type="InterPro" id="IPR023346">
    <property type="entry name" value="Lysozyme-like_dom_sf"/>
</dbReference>
<dbReference type="SUPFAM" id="SSF53955">
    <property type="entry name" value="Lysozyme-like"/>
    <property type="match status" value="1"/>
</dbReference>
<dbReference type="InterPro" id="IPR008258">
    <property type="entry name" value="Transglycosylase_SLT_dom_1"/>
</dbReference>
<protein>
    <submittedName>
        <fullName evidence="3">Lytic transglycosylase domain-containing protein</fullName>
    </submittedName>
</protein>
<dbReference type="AlphaFoldDB" id="A0A520RY81"/>
<evidence type="ECO:0000256" key="1">
    <source>
        <dbReference type="ARBA" id="ARBA00007734"/>
    </source>
</evidence>
<name>A0A520RY81_9GAMM</name>
<dbReference type="PANTHER" id="PTHR37423:SF2">
    <property type="entry name" value="MEMBRANE-BOUND LYTIC MUREIN TRANSGLYCOSYLASE C"/>
    <property type="match status" value="1"/>
</dbReference>
<evidence type="ECO:0000259" key="2">
    <source>
        <dbReference type="Pfam" id="PF01464"/>
    </source>
</evidence>
<comment type="similarity">
    <text evidence="1">Belongs to the transglycosylase Slt family.</text>
</comment>
<evidence type="ECO:0000313" key="3">
    <source>
        <dbReference type="EMBL" id="RZO75202.1"/>
    </source>
</evidence>
<proteinExistence type="inferred from homology"/>
<comment type="caution">
    <text evidence="3">The sequence shown here is derived from an EMBL/GenBank/DDBJ whole genome shotgun (WGS) entry which is preliminary data.</text>
</comment>
<dbReference type="EMBL" id="SHAG01000044">
    <property type="protein sequence ID" value="RZO75202.1"/>
    <property type="molecule type" value="Genomic_DNA"/>
</dbReference>
<feature type="domain" description="Transglycosylase SLT" evidence="2">
    <location>
        <begin position="41"/>
        <end position="141"/>
    </location>
</feature>
<dbReference type="Pfam" id="PF01464">
    <property type="entry name" value="SLT"/>
    <property type="match status" value="1"/>
</dbReference>
<dbReference type="Proteomes" id="UP000316199">
    <property type="component" value="Unassembled WGS sequence"/>
</dbReference>
<dbReference type="PANTHER" id="PTHR37423">
    <property type="entry name" value="SOLUBLE LYTIC MUREIN TRANSGLYCOSYLASE-RELATED"/>
    <property type="match status" value="1"/>
</dbReference>
<dbReference type="CDD" id="cd00254">
    <property type="entry name" value="LT-like"/>
    <property type="match status" value="1"/>
</dbReference>
<reference evidence="3 4" key="1">
    <citation type="submission" date="2019-02" db="EMBL/GenBank/DDBJ databases">
        <title>Prokaryotic population dynamics and viral predation in marine succession experiment using metagenomics: the confinement effect.</title>
        <authorList>
            <person name="Haro-Moreno J.M."/>
            <person name="Rodriguez-Valera F."/>
            <person name="Lopez-Perez M."/>
        </authorList>
    </citation>
    <scope>NUCLEOTIDE SEQUENCE [LARGE SCALE GENOMIC DNA]</scope>
    <source>
        <strain evidence="3">MED-G157</strain>
    </source>
</reference>
<sequence length="247" mass="28130">MNSDFSNYLKGKRIQVFFITSFLLLTNTSSAIEDGFPYKTCFESSGEKYSLTPSFLAAVASVESSFNPLAESSSGALGLMQIKWPQTAKELNVEERSLLFDPCQNIDAGADYLSRLKQQFGSKLMALAAYYQGPTKIRKENNIPIQSVRYIERVLREERLISNSQELEGNQKCEIAQFQLIAINTHHPKERYKQTYAWLKKHQKLCSTPVLMRIRNRLPELMGTADTRGELRILIDTTIEEKSATKK</sequence>
<accession>A0A520RY81</accession>
<gene>
    <name evidence="3" type="ORF">EVA68_07585</name>
</gene>